<dbReference type="PANTHER" id="PTHR31849">
    <property type="entry name" value="CYSTEINE-RICH PDF MOTIF DOMAIN-CONTAINING PROTEIN 1"/>
    <property type="match status" value="1"/>
</dbReference>
<evidence type="ECO:0000313" key="5">
    <source>
        <dbReference type="Proteomes" id="UP001516400"/>
    </source>
</evidence>
<dbReference type="EMBL" id="JABFTP020000185">
    <property type="protein sequence ID" value="KAL3286897.1"/>
    <property type="molecule type" value="Genomic_DNA"/>
</dbReference>
<dbReference type="AlphaFoldDB" id="A0ABD2P7D8"/>
<proteinExistence type="inferred from homology"/>
<organism evidence="4 5">
    <name type="scientific">Cryptolaemus montrouzieri</name>
    <dbReference type="NCBI Taxonomy" id="559131"/>
    <lineage>
        <taxon>Eukaryota</taxon>
        <taxon>Metazoa</taxon>
        <taxon>Ecdysozoa</taxon>
        <taxon>Arthropoda</taxon>
        <taxon>Hexapoda</taxon>
        <taxon>Insecta</taxon>
        <taxon>Pterygota</taxon>
        <taxon>Neoptera</taxon>
        <taxon>Endopterygota</taxon>
        <taxon>Coleoptera</taxon>
        <taxon>Polyphaga</taxon>
        <taxon>Cucujiformia</taxon>
        <taxon>Coccinelloidea</taxon>
        <taxon>Coccinellidae</taxon>
        <taxon>Scymninae</taxon>
        <taxon>Scymnini</taxon>
        <taxon>Cryptolaemus</taxon>
    </lineage>
</organism>
<accession>A0ABD2P7D8</accession>
<dbReference type="PANTHER" id="PTHR31849:SF1">
    <property type="entry name" value="CYSTEINE-RICH DPF MOTIF DOMAIN-CONTAINING PROTEIN 1"/>
    <property type="match status" value="1"/>
</dbReference>
<comment type="caution">
    <text evidence="4">The sequence shown here is derived from an EMBL/GenBank/DDBJ whole genome shotgun (WGS) entry which is preliminary data.</text>
</comment>
<dbReference type="InterPro" id="IPR042426">
    <property type="entry name" value="CDPF1"/>
</dbReference>
<comment type="similarity">
    <text evidence="1">Belongs to the CDPF1 family.</text>
</comment>
<name>A0ABD2P7D8_9CUCU</name>
<evidence type="ECO:0000259" key="3">
    <source>
        <dbReference type="Pfam" id="PF10170"/>
    </source>
</evidence>
<dbReference type="Proteomes" id="UP001516400">
    <property type="component" value="Unassembled WGS sequence"/>
</dbReference>
<sequence length="133" mass="15718">MDNEMKVECEESLIKIQRKEMSQVKGEKDQVVKYFQCEHCNLKEKYEYFGFEPPFFKKYKLREESYITEDPFLPPKEGEIIILGAHCIRCKKSMCKDIKCSFYFNGTYCIPCAKLSINSFPQSVQDKLNKIVL</sequence>
<evidence type="ECO:0000256" key="2">
    <source>
        <dbReference type="ARBA" id="ARBA00014801"/>
    </source>
</evidence>
<protein>
    <recommendedName>
        <fullName evidence="2">Cysteine-rich DPF motif domain-containing protein 1</fullName>
    </recommendedName>
</protein>
<gene>
    <name evidence="4" type="ORF">HHI36_001384</name>
</gene>
<evidence type="ECO:0000256" key="1">
    <source>
        <dbReference type="ARBA" id="ARBA00007917"/>
    </source>
</evidence>
<keyword evidence="5" id="KW-1185">Reference proteome</keyword>
<dbReference type="InterPro" id="IPR018785">
    <property type="entry name" value="CDPF1_dom"/>
</dbReference>
<dbReference type="Pfam" id="PF10170">
    <property type="entry name" value="C6_DPF"/>
    <property type="match status" value="1"/>
</dbReference>
<dbReference type="PRINTS" id="PR01995">
    <property type="entry name" value="UPF0595"/>
</dbReference>
<reference evidence="4 5" key="1">
    <citation type="journal article" date="2021" name="BMC Biol.">
        <title>Horizontally acquired antibacterial genes associated with adaptive radiation of ladybird beetles.</title>
        <authorList>
            <person name="Li H.S."/>
            <person name="Tang X.F."/>
            <person name="Huang Y.H."/>
            <person name="Xu Z.Y."/>
            <person name="Chen M.L."/>
            <person name="Du X.Y."/>
            <person name="Qiu B.Y."/>
            <person name="Chen P.T."/>
            <person name="Zhang W."/>
            <person name="Slipinski A."/>
            <person name="Escalona H.E."/>
            <person name="Waterhouse R.M."/>
            <person name="Zwick A."/>
            <person name="Pang H."/>
        </authorList>
    </citation>
    <scope>NUCLEOTIDE SEQUENCE [LARGE SCALE GENOMIC DNA]</scope>
    <source>
        <strain evidence="4">SYSU2018</strain>
    </source>
</reference>
<feature type="domain" description="Cysteine-rich DPF motif" evidence="3">
    <location>
        <begin position="35"/>
        <end position="128"/>
    </location>
</feature>
<evidence type="ECO:0000313" key="4">
    <source>
        <dbReference type="EMBL" id="KAL3286897.1"/>
    </source>
</evidence>